<name>W7CEV1_9LIST</name>
<proteinExistence type="predicted"/>
<evidence type="ECO:0000313" key="2">
    <source>
        <dbReference type="Proteomes" id="UP000019243"/>
    </source>
</evidence>
<dbReference type="STRING" id="1265861.BCAMP_11395"/>
<reference evidence="1 2" key="1">
    <citation type="submission" date="2012-12" db="EMBL/GenBank/DDBJ databases">
        <title>Novel taxa of Listeriaceae from agricultural environments in the United States.</title>
        <authorList>
            <person name="den Bakker H.C."/>
            <person name="Allred A."/>
            <person name="Warchocki S."/>
            <person name="Wright E.M."/>
            <person name="Burrell A."/>
            <person name="Nightingale K.K."/>
            <person name="Kephart D."/>
            <person name="Wiedmann M."/>
        </authorList>
    </citation>
    <scope>NUCLEOTIDE SEQUENCE [LARGE SCALE GENOMIC DNA]</scope>
    <source>
        <strain evidence="1 2">FSL F6-1037</strain>
    </source>
</reference>
<protein>
    <submittedName>
        <fullName evidence="1">Uncharacterized protein</fullName>
    </submittedName>
</protein>
<dbReference type="RefSeq" id="WP_035315526.1">
    <property type="nucleotide sequence ID" value="NZ_AODH01000052.1"/>
</dbReference>
<dbReference type="EMBL" id="AODH01000052">
    <property type="protein sequence ID" value="EUJ35765.1"/>
    <property type="molecule type" value="Genomic_DNA"/>
</dbReference>
<keyword evidence="2" id="KW-1185">Reference proteome</keyword>
<accession>W7CEV1</accession>
<evidence type="ECO:0000313" key="1">
    <source>
        <dbReference type="EMBL" id="EUJ35765.1"/>
    </source>
</evidence>
<sequence length="243" mass="28379">MRPKYIIEEEKQRLMAILDDLRSEHKTKTYGHRVTKSSECELCLLIATCTKTLNQLKEEAFYYPKKNEKFTVFQVVTEQGKEYYYRVIEKQEIFNYFTKNECRHLQISVADEFYWDGVQLATDNYGAILLSELVSKDMMGFLGVKDYSVKASYQVCTPKEAYTFTHFSGENDKIIRDFCHPHIVERTKKRGKLQIFAQKAAFSIEANTYLVKNILGAIEGYTTEEFERLYHVSNKENNGDALA</sequence>
<gene>
    <name evidence="1" type="ORF">BCAMP_11395</name>
</gene>
<organism evidence="1 2">
    <name type="scientific">Brochothrix campestris FSL F6-1037</name>
    <dbReference type="NCBI Taxonomy" id="1265861"/>
    <lineage>
        <taxon>Bacteria</taxon>
        <taxon>Bacillati</taxon>
        <taxon>Bacillota</taxon>
        <taxon>Bacilli</taxon>
        <taxon>Bacillales</taxon>
        <taxon>Listeriaceae</taxon>
        <taxon>Brochothrix</taxon>
    </lineage>
</organism>
<comment type="caution">
    <text evidence="1">The sequence shown here is derived from an EMBL/GenBank/DDBJ whole genome shotgun (WGS) entry which is preliminary data.</text>
</comment>
<dbReference type="AlphaFoldDB" id="W7CEV1"/>
<dbReference type="Proteomes" id="UP000019243">
    <property type="component" value="Unassembled WGS sequence"/>
</dbReference>